<keyword evidence="1" id="KW-1133">Transmembrane helix</keyword>
<accession>A0A0K9PZF0</accession>
<feature type="transmembrane region" description="Helical" evidence="1">
    <location>
        <begin position="54"/>
        <end position="75"/>
    </location>
</feature>
<evidence type="ECO:0000313" key="3">
    <source>
        <dbReference type="Proteomes" id="UP000036987"/>
    </source>
</evidence>
<gene>
    <name evidence="2" type="ORF">ZOSMA_146G00680</name>
</gene>
<proteinExistence type="predicted"/>
<dbReference type="AlphaFoldDB" id="A0A0K9PZF0"/>
<organism evidence="2 3">
    <name type="scientific">Zostera marina</name>
    <name type="common">Eelgrass</name>
    <dbReference type="NCBI Taxonomy" id="29655"/>
    <lineage>
        <taxon>Eukaryota</taxon>
        <taxon>Viridiplantae</taxon>
        <taxon>Streptophyta</taxon>
        <taxon>Embryophyta</taxon>
        <taxon>Tracheophyta</taxon>
        <taxon>Spermatophyta</taxon>
        <taxon>Magnoliopsida</taxon>
        <taxon>Liliopsida</taxon>
        <taxon>Zosteraceae</taxon>
        <taxon>Zostera</taxon>
    </lineage>
</organism>
<protein>
    <submittedName>
        <fullName evidence="2">Uncharacterized protein</fullName>
    </submittedName>
</protein>
<dbReference type="PANTHER" id="PTHR35278">
    <property type="entry name" value="TRANSMEMBRANE PROTEIN-RELATED"/>
    <property type="match status" value="1"/>
</dbReference>
<dbReference type="PANTHER" id="PTHR35278:SF1">
    <property type="entry name" value="F8K7.16"/>
    <property type="match status" value="1"/>
</dbReference>
<dbReference type="EMBL" id="LFYR01000569">
    <property type="protein sequence ID" value="KMZ73590.1"/>
    <property type="molecule type" value="Genomic_DNA"/>
</dbReference>
<keyword evidence="1" id="KW-0472">Membrane</keyword>
<sequence length="216" mass="25491">MGNIIPSIISRLTHFAGKILNPPLEFLSGKSCSSVCGSTWDLTCYIENFCVSNLLKLLAVSVLLYIVLLFVYLVYKIGICECVCNGICKMTWGCISWCYRLTEYGWMTLNRRRRRRVDEIEGMVIEEEEEEDEVILEPRTRSTYLRSRSLELRNQRRLLRVQRSLRPRRTHRRISIGIGRDYTGLSRESRRRRKNRRVETVDGWSYGYQKVQIRPL</sequence>
<comment type="caution">
    <text evidence="2">The sequence shown here is derived from an EMBL/GenBank/DDBJ whole genome shotgun (WGS) entry which is preliminary data.</text>
</comment>
<dbReference type="OMA" id="GICGCIC"/>
<name>A0A0K9PZF0_ZOSMR</name>
<reference evidence="3" key="1">
    <citation type="journal article" date="2016" name="Nature">
        <title>The genome of the seagrass Zostera marina reveals angiosperm adaptation to the sea.</title>
        <authorList>
            <person name="Olsen J.L."/>
            <person name="Rouze P."/>
            <person name="Verhelst B."/>
            <person name="Lin Y.-C."/>
            <person name="Bayer T."/>
            <person name="Collen J."/>
            <person name="Dattolo E."/>
            <person name="De Paoli E."/>
            <person name="Dittami S."/>
            <person name="Maumus F."/>
            <person name="Michel G."/>
            <person name="Kersting A."/>
            <person name="Lauritano C."/>
            <person name="Lohaus R."/>
            <person name="Toepel M."/>
            <person name="Tonon T."/>
            <person name="Vanneste K."/>
            <person name="Amirebrahimi M."/>
            <person name="Brakel J."/>
            <person name="Bostroem C."/>
            <person name="Chovatia M."/>
            <person name="Grimwood J."/>
            <person name="Jenkins J.W."/>
            <person name="Jueterbock A."/>
            <person name="Mraz A."/>
            <person name="Stam W.T."/>
            <person name="Tice H."/>
            <person name="Bornberg-Bauer E."/>
            <person name="Green P.J."/>
            <person name="Pearson G.A."/>
            <person name="Procaccini G."/>
            <person name="Duarte C.M."/>
            <person name="Schmutz J."/>
            <person name="Reusch T.B.H."/>
            <person name="Van de Peer Y."/>
        </authorList>
    </citation>
    <scope>NUCLEOTIDE SEQUENCE [LARGE SCALE GENOMIC DNA]</scope>
    <source>
        <strain evidence="3">cv. Finnish</strain>
    </source>
</reference>
<dbReference type="Proteomes" id="UP000036987">
    <property type="component" value="Unassembled WGS sequence"/>
</dbReference>
<keyword evidence="1" id="KW-0812">Transmembrane</keyword>
<dbReference type="OrthoDB" id="1916120at2759"/>
<evidence type="ECO:0000256" key="1">
    <source>
        <dbReference type="SAM" id="Phobius"/>
    </source>
</evidence>
<evidence type="ECO:0000313" key="2">
    <source>
        <dbReference type="EMBL" id="KMZ73590.1"/>
    </source>
</evidence>
<keyword evidence="3" id="KW-1185">Reference proteome</keyword>